<dbReference type="GO" id="GO:0032259">
    <property type="term" value="P:methylation"/>
    <property type="evidence" value="ECO:0007669"/>
    <property type="project" value="UniProtKB-KW"/>
</dbReference>
<comment type="function">
    <text evidence="9">Involved in the cellular defense against the biological effects of O6-methylguanine (O6-MeG) and O4-methylthymine (O4-MeT) in DNA. Repairs the methylated nucleobase in DNA by stoichiometrically transferring the methyl group to a cysteine residue in the enzyme. This is a suicide reaction: the enzyme is irreversibly inactivated.</text>
</comment>
<dbReference type="NCBIfam" id="TIGR00589">
    <property type="entry name" value="ogt"/>
    <property type="match status" value="1"/>
</dbReference>
<keyword evidence="6 9" id="KW-0227">DNA damage</keyword>
<evidence type="ECO:0000256" key="7">
    <source>
        <dbReference type="ARBA" id="ARBA00023204"/>
    </source>
</evidence>
<keyword evidence="5 9" id="KW-0808">Transferase</keyword>
<reference evidence="13" key="2">
    <citation type="submission" date="2017-01" db="EMBL/GenBank/DDBJ databases">
        <title>Genome sequencing and annotation of Geobacillus sp. 1017, a Hydrocarbon-Oxidizing Thermophilic Bacterium Isolated from a Heavy Oil Reservoir (China).</title>
        <authorList>
            <person name="Kadnikov V.V."/>
            <person name="Mardanov A.V."/>
            <person name="Poltaraus A.B."/>
            <person name="Sokolova D.S."/>
            <person name="Semenova E.M."/>
            <person name="Ravin N.V."/>
            <person name="Tourova T.P."/>
            <person name="Nazina T.N."/>
        </authorList>
    </citation>
    <scope>NUCLEOTIDE SEQUENCE [LARGE SCALE GENOMIC DNA]</scope>
    <source>
        <strain evidence="13">1017</strain>
    </source>
</reference>
<evidence type="ECO:0000256" key="8">
    <source>
        <dbReference type="ARBA" id="ARBA00049348"/>
    </source>
</evidence>
<evidence type="ECO:0000256" key="3">
    <source>
        <dbReference type="ARBA" id="ARBA00022490"/>
    </source>
</evidence>
<proteinExistence type="inferred from homology"/>
<keyword evidence="3 9" id="KW-0963">Cytoplasm</keyword>
<organism evidence="12 13">
    <name type="scientific">Geobacillus proteiniphilus</name>
    <dbReference type="NCBI Taxonomy" id="860353"/>
    <lineage>
        <taxon>Bacteria</taxon>
        <taxon>Bacillati</taxon>
        <taxon>Bacillota</taxon>
        <taxon>Bacilli</taxon>
        <taxon>Bacillales</taxon>
        <taxon>Anoxybacillaceae</taxon>
        <taxon>Geobacillus</taxon>
    </lineage>
</organism>
<dbReference type="PANTHER" id="PTHR10815">
    <property type="entry name" value="METHYLATED-DNA--PROTEIN-CYSTEINE METHYLTRANSFERASE"/>
    <property type="match status" value="1"/>
</dbReference>
<protein>
    <recommendedName>
        <fullName evidence="9">Methylated-DNA--protein-cysteine methyltransferase</fullName>
        <ecNumber evidence="9">2.1.1.63</ecNumber>
    </recommendedName>
    <alternativeName>
        <fullName evidence="9">6-O-methylguanine-DNA methyltransferase</fullName>
        <shortName evidence="9">MGMT</shortName>
    </alternativeName>
    <alternativeName>
        <fullName evidence="9">O-6-methylguanine-DNA-alkyltransferase</fullName>
    </alternativeName>
</protein>
<keyword evidence="4 9" id="KW-0489">Methyltransferase</keyword>
<dbReference type="PROSITE" id="PS00374">
    <property type="entry name" value="MGMT"/>
    <property type="match status" value="1"/>
</dbReference>
<dbReference type="AlphaFoldDB" id="A0A1Q5T7S2"/>
<dbReference type="HAMAP" id="MF_00772">
    <property type="entry name" value="OGT"/>
    <property type="match status" value="1"/>
</dbReference>
<dbReference type="InterPro" id="IPR008332">
    <property type="entry name" value="MethylG_MeTrfase_N"/>
</dbReference>
<dbReference type="Pfam" id="PF02870">
    <property type="entry name" value="Methyltransf_1N"/>
    <property type="match status" value="1"/>
</dbReference>
<sequence>MTIEYAVYRSELLGDIYIASDGDAIVKVELFPEEWRAFAGEHPAVKSQSPLLERALRQLDEYFHGRRQAFDLPLKWKGTAFQEEVWAALCRIPYGETATYADIAAQIGRPKAVRAVGQANRANELSILVPCHRVVGKNGALIGYAGSRTDVKAKLLELERRYKQRGGCFSVRGTGIGSGGVACRRGKTQTLR</sequence>
<evidence type="ECO:0000259" key="11">
    <source>
        <dbReference type="Pfam" id="PF02870"/>
    </source>
</evidence>
<accession>A0A1Q5T7S2</accession>
<dbReference type="InterPro" id="IPR036217">
    <property type="entry name" value="MethylDNA_cys_MeTrfase_DNAb"/>
</dbReference>
<keyword evidence="7 9" id="KW-0234">DNA repair</keyword>
<evidence type="ECO:0000259" key="10">
    <source>
        <dbReference type="Pfam" id="PF01035"/>
    </source>
</evidence>
<dbReference type="InterPro" id="IPR036388">
    <property type="entry name" value="WH-like_DNA-bd_sf"/>
</dbReference>
<dbReference type="CDD" id="cd06445">
    <property type="entry name" value="ATase"/>
    <property type="match status" value="1"/>
</dbReference>
<feature type="domain" description="Methylated-DNA-[protein]-cysteine S-methyltransferase DNA binding" evidence="10">
    <location>
        <begin position="80"/>
        <end position="160"/>
    </location>
</feature>
<comment type="subcellular location">
    <subcellularLocation>
        <location evidence="9">Cytoplasm</location>
    </subcellularLocation>
</comment>
<dbReference type="Gene3D" id="3.30.160.70">
    <property type="entry name" value="Methylated DNA-protein cysteine methyltransferase domain"/>
    <property type="match status" value="1"/>
</dbReference>
<gene>
    <name evidence="12" type="ORF">BRO54_0455</name>
</gene>
<reference evidence="12 13" key="1">
    <citation type="submission" date="2016-11" db="EMBL/GenBank/DDBJ databases">
        <authorList>
            <person name="Kadnikov V."/>
            <person name="Nazina T."/>
        </authorList>
    </citation>
    <scope>NUCLEOTIDE SEQUENCE [LARGE SCALE GENOMIC DNA]</scope>
    <source>
        <strain evidence="12 13">1017</strain>
    </source>
</reference>
<dbReference type="Proteomes" id="UP000186030">
    <property type="component" value="Unassembled WGS sequence"/>
</dbReference>
<dbReference type="EMBL" id="MQMG01000003">
    <property type="protein sequence ID" value="OKO96276.1"/>
    <property type="molecule type" value="Genomic_DNA"/>
</dbReference>
<evidence type="ECO:0000256" key="2">
    <source>
        <dbReference type="ARBA" id="ARBA00008711"/>
    </source>
</evidence>
<dbReference type="EC" id="2.1.1.63" evidence="9"/>
<dbReference type="FunFam" id="1.10.10.10:FF:000214">
    <property type="entry name" value="Methylated-DNA--protein-cysteine methyltransferase"/>
    <property type="match status" value="1"/>
</dbReference>
<dbReference type="SUPFAM" id="SSF46767">
    <property type="entry name" value="Methylated DNA-protein cysteine methyltransferase, C-terminal domain"/>
    <property type="match status" value="1"/>
</dbReference>
<comment type="miscellaneous">
    <text evidence="9">This enzyme catalyzes only one turnover and therefore is not strictly catalytic. According to one definition, an enzyme is a biocatalyst that acts repeatedly and over many reaction cycles.</text>
</comment>
<dbReference type="GO" id="GO:0005737">
    <property type="term" value="C:cytoplasm"/>
    <property type="evidence" value="ECO:0007669"/>
    <property type="project" value="UniProtKB-SubCell"/>
</dbReference>
<dbReference type="PANTHER" id="PTHR10815:SF5">
    <property type="entry name" value="METHYLATED-DNA--PROTEIN-CYSTEINE METHYLTRANSFERASE"/>
    <property type="match status" value="1"/>
</dbReference>
<dbReference type="Gene3D" id="1.10.10.10">
    <property type="entry name" value="Winged helix-like DNA-binding domain superfamily/Winged helix DNA-binding domain"/>
    <property type="match status" value="1"/>
</dbReference>
<evidence type="ECO:0000256" key="1">
    <source>
        <dbReference type="ARBA" id="ARBA00001286"/>
    </source>
</evidence>
<dbReference type="GO" id="GO:0006307">
    <property type="term" value="P:DNA alkylation repair"/>
    <property type="evidence" value="ECO:0007669"/>
    <property type="project" value="UniProtKB-UniRule"/>
</dbReference>
<feature type="active site" description="Nucleophile; methyl group acceptor" evidence="9">
    <location>
        <position position="131"/>
    </location>
</feature>
<comment type="catalytic activity">
    <reaction evidence="1 9">
        <text>a 4-O-methyl-thymidine in DNA + L-cysteinyl-[protein] = a thymidine in DNA + S-methyl-L-cysteinyl-[protein]</text>
        <dbReference type="Rhea" id="RHEA:53428"/>
        <dbReference type="Rhea" id="RHEA-COMP:10131"/>
        <dbReference type="Rhea" id="RHEA-COMP:10132"/>
        <dbReference type="Rhea" id="RHEA-COMP:13555"/>
        <dbReference type="Rhea" id="RHEA-COMP:13556"/>
        <dbReference type="ChEBI" id="CHEBI:29950"/>
        <dbReference type="ChEBI" id="CHEBI:82612"/>
        <dbReference type="ChEBI" id="CHEBI:137386"/>
        <dbReference type="ChEBI" id="CHEBI:137387"/>
        <dbReference type="EC" id="2.1.1.63"/>
    </reaction>
</comment>
<feature type="domain" description="Methylguanine DNA methyltransferase ribonuclease-like" evidence="11">
    <location>
        <begin position="5"/>
        <end position="75"/>
    </location>
</feature>
<evidence type="ECO:0000313" key="12">
    <source>
        <dbReference type="EMBL" id="OKO96276.1"/>
    </source>
</evidence>
<dbReference type="InterPro" id="IPR036631">
    <property type="entry name" value="MGMT_N_sf"/>
</dbReference>
<dbReference type="GO" id="GO:0003908">
    <property type="term" value="F:methylated-DNA-[protein]-cysteine S-methyltransferase activity"/>
    <property type="evidence" value="ECO:0007669"/>
    <property type="project" value="UniProtKB-UniRule"/>
</dbReference>
<dbReference type="InterPro" id="IPR001497">
    <property type="entry name" value="MethylDNA_cys_MeTrfase_AS"/>
</dbReference>
<dbReference type="Pfam" id="PF01035">
    <property type="entry name" value="DNA_binding_1"/>
    <property type="match status" value="1"/>
</dbReference>
<evidence type="ECO:0000313" key="13">
    <source>
        <dbReference type="Proteomes" id="UP000186030"/>
    </source>
</evidence>
<comment type="similarity">
    <text evidence="2 9">Belongs to the MGMT family.</text>
</comment>
<evidence type="ECO:0000256" key="9">
    <source>
        <dbReference type="HAMAP-Rule" id="MF_00772"/>
    </source>
</evidence>
<dbReference type="InterPro" id="IPR023546">
    <property type="entry name" value="MGMT"/>
</dbReference>
<dbReference type="SUPFAM" id="SSF53155">
    <property type="entry name" value="Methylated DNA-protein cysteine methyltransferase domain"/>
    <property type="match status" value="1"/>
</dbReference>
<name>A0A1Q5T7S2_9BACL</name>
<comment type="caution">
    <text evidence="12">The sequence shown here is derived from an EMBL/GenBank/DDBJ whole genome shotgun (WGS) entry which is preliminary data.</text>
</comment>
<evidence type="ECO:0000256" key="4">
    <source>
        <dbReference type="ARBA" id="ARBA00022603"/>
    </source>
</evidence>
<evidence type="ECO:0000256" key="5">
    <source>
        <dbReference type="ARBA" id="ARBA00022679"/>
    </source>
</evidence>
<evidence type="ECO:0000256" key="6">
    <source>
        <dbReference type="ARBA" id="ARBA00022763"/>
    </source>
</evidence>
<dbReference type="InterPro" id="IPR014048">
    <property type="entry name" value="MethylDNA_cys_MeTrfase_DNA-bd"/>
</dbReference>
<comment type="catalytic activity">
    <reaction evidence="8 9">
        <text>a 6-O-methyl-2'-deoxyguanosine in DNA + L-cysteinyl-[protein] = S-methyl-L-cysteinyl-[protein] + a 2'-deoxyguanosine in DNA</text>
        <dbReference type="Rhea" id="RHEA:24000"/>
        <dbReference type="Rhea" id="RHEA-COMP:10131"/>
        <dbReference type="Rhea" id="RHEA-COMP:10132"/>
        <dbReference type="Rhea" id="RHEA-COMP:11367"/>
        <dbReference type="Rhea" id="RHEA-COMP:11368"/>
        <dbReference type="ChEBI" id="CHEBI:29950"/>
        <dbReference type="ChEBI" id="CHEBI:82612"/>
        <dbReference type="ChEBI" id="CHEBI:85445"/>
        <dbReference type="ChEBI" id="CHEBI:85448"/>
        <dbReference type="EC" id="2.1.1.63"/>
    </reaction>
</comment>